<sequence length="181" mass="20346">MAKRESSTHKQKQPAGAPLHTADVTLKFTFNYPGYGCNIREHKILIARTLNELVSKGQLVIYGYLINVTEIYLVPACEKRELGAVQKLITDALKRMMRSDKTTGDIMNKGYKIVDMHSAELNCIVIEDALVTSLFTGGRLRSPFNKYYYRKLQKQILNGDFSSAIEYSGGVGPVIMVCKVY</sequence>
<proteinExistence type="predicted"/>
<keyword evidence="2" id="KW-1185">Reference proteome</keyword>
<evidence type="ECO:0000313" key="2">
    <source>
        <dbReference type="Proteomes" id="UP000293331"/>
    </source>
</evidence>
<dbReference type="EMBL" id="SEWG01000002">
    <property type="protein sequence ID" value="RYU91657.1"/>
    <property type="molecule type" value="Genomic_DNA"/>
</dbReference>
<dbReference type="AlphaFoldDB" id="A0A4Q5LQJ1"/>
<gene>
    <name evidence="1" type="ORF">EWM62_06880</name>
</gene>
<dbReference type="OrthoDB" id="798985at2"/>
<dbReference type="RefSeq" id="WP_129875914.1">
    <property type="nucleotide sequence ID" value="NZ_SEWG01000002.1"/>
</dbReference>
<organism evidence="1 2">
    <name type="scientific">Mucilaginibacter terrigena</name>
    <dbReference type="NCBI Taxonomy" id="2492395"/>
    <lineage>
        <taxon>Bacteria</taxon>
        <taxon>Pseudomonadati</taxon>
        <taxon>Bacteroidota</taxon>
        <taxon>Sphingobacteriia</taxon>
        <taxon>Sphingobacteriales</taxon>
        <taxon>Sphingobacteriaceae</taxon>
        <taxon>Mucilaginibacter</taxon>
    </lineage>
</organism>
<comment type="caution">
    <text evidence="1">The sequence shown here is derived from an EMBL/GenBank/DDBJ whole genome shotgun (WGS) entry which is preliminary data.</text>
</comment>
<evidence type="ECO:0000313" key="1">
    <source>
        <dbReference type="EMBL" id="RYU91657.1"/>
    </source>
</evidence>
<reference evidence="1 2" key="1">
    <citation type="submission" date="2019-02" db="EMBL/GenBank/DDBJ databases">
        <title>Bacterial novel species Mucilaginibacter sp. 17JY9-4 isolated from soil.</title>
        <authorList>
            <person name="Jung H.-Y."/>
        </authorList>
    </citation>
    <scope>NUCLEOTIDE SEQUENCE [LARGE SCALE GENOMIC DNA]</scope>
    <source>
        <strain evidence="1 2">17JY9-4</strain>
    </source>
</reference>
<protein>
    <submittedName>
        <fullName evidence="1">Uncharacterized protein</fullName>
    </submittedName>
</protein>
<dbReference type="Proteomes" id="UP000293331">
    <property type="component" value="Unassembled WGS sequence"/>
</dbReference>
<name>A0A4Q5LQJ1_9SPHI</name>
<accession>A0A4Q5LQJ1</accession>